<keyword evidence="2" id="KW-1185">Reference proteome</keyword>
<dbReference type="EMBL" id="SOBT01000010">
    <property type="protein sequence ID" value="TDU26525.1"/>
    <property type="molecule type" value="Genomic_DNA"/>
</dbReference>
<dbReference type="CDD" id="cd16329">
    <property type="entry name" value="LolA_like"/>
    <property type="match status" value="1"/>
</dbReference>
<name>A0A4R7NYV3_9GAMM</name>
<gene>
    <name evidence="1" type="ORF">DFR24_3553</name>
</gene>
<dbReference type="InterPro" id="IPR010752">
    <property type="entry name" value="DUF1329"/>
</dbReference>
<organism evidence="1 2">
    <name type="scientific">Panacagrimonas perspica</name>
    <dbReference type="NCBI Taxonomy" id="381431"/>
    <lineage>
        <taxon>Bacteria</taxon>
        <taxon>Pseudomonadati</taxon>
        <taxon>Pseudomonadota</taxon>
        <taxon>Gammaproteobacteria</taxon>
        <taxon>Nevskiales</taxon>
        <taxon>Nevskiaceae</taxon>
        <taxon>Panacagrimonas</taxon>
    </lineage>
</organism>
<protein>
    <submittedName>
        <fullName evidence="1">Uncharacterized protein DUF1329</fullName>
    </submittedName>
</protein>
<proteinExistence type="predicted"/>
<dbReference type="AlphaFoldDB" id="A0A4R7NYV3"/>
<sequence length="633" mass="69819">MIRGLRVNAPPAVRIKNWRDDVNKRAGFALACLLGCTTAGAAAPADQAARLGKDLTEVGAERAGNKEGSVPVYVGKGAFAPAMLKMTRAQLEDLRKRLVKDIQGMVGDPAVTADILTQAQAIMDAEPAKAKQVLAVVRAMLSSDASLKADFDKVLAGRGGKSVDGLLGQVESGKLKLPQIKDDIVAVITELKKGGGDAFMSRMVAAFDVGRVLEIVSIIDDPKTRVQANALVMKYMPAYVKGFLDYKTPGSTAGALDSIKPLYVITQANLKEHEAQLSDGHKAMFKTYPDYKMIVFPSYRNAFFPDEILKATVANATSATLTGTDEIKGAKLGFPFPVPTSGAEPLWNHKLKFRGSAVKRYNNQAIVKPDGTYKISKLVEDVKFKYANLKEPAEIQTGGLFAYYLQEVLEPPRVAGQVILVHETAGNPGLTRNAWIYSPGLARVNRAPDVGYDNPSIGSDGEQFNDQIDVFNGALDRFDWKLIGKKEVLIPYNSWMLNSPTFKYKDVIRPGHINQDLARYELHRVWVVEATLKSGQRHRFGKRRFYLDEDSWAIAVVDCYDNRGELWKVQEAHLLTIPFIPTVSGIPETIYDLQSKRYFVTTMTNEDAISDFEVKYEDSMFTPSALQKKARAK</sequence>
<comment type="caution">
    <text evidence="1">The sequence shown here is derived from an EMBL/GenBank/DDBJ whole genome shotgun (WGS) entry which is preliminary data.</text>
</comment>
<dbReference type="Gene3D" id="2.50.20.10">
    <property type="entry name" value="Lipoprotein localisation LolA/LolB/LppX"/>
    <property type="match status" value="1"/>
</dbReference>
<evidence type="ECO:0000313" key="1">
    <source>
        <dbReference type="EMBL" id="TDU26525.1"/>
    </source>
</evidence>
<evidence type="ECO:0000313" key="2">
    <source>
        <dbReference type="Proteomes" id="UP000295341"/>
    </source>
</evidence>
<reference evidence="1 2" key="1">
    <citation type="submission" date="2019-03" db="EMBL/GenBank/DDBJ databases">
        <title>Genomic Encyclopedia of Type Strains, Phase IV (KMG-IV): sequencing the most valuable type-strain genomes for metagenomic binning, comparative biology and taxonomic classification.</title>
        <authorList>
            <person name="Goeker M."/>
        </authorList>
    </citation>
    <scope>NUCLEOTIDE SEQUENCE [LARGE SCALE GENOMIC DNA]</scope>
    <source>
        <strain evidence="1 2">DSM 26377</strain>
    </source>
</reference>
<dbReference type="Pfam" id="PF07044">
    <property type="entry name" value="DUF1329"/>
    <property type="match status" value="1"/>
</dbReference>
<accession>A0A4R7NYV3</accession>
<dbReference type="Proteomes" id="UP000295341">
    <property type="component" value="Unassembled WGS sequence"/>
</dbReference>